<protein>
    <submittedName>
        <fullName evidence="5">Transcriptional regulator</fullName>
    </submittedName>
</protein>
<dbReference type="SMART" id="SM00347">
    <property type="entry name" value="HTH_MARR"/>
    <property type="match status" value="1"/>
</dbReference>
<evidence type="ECO:0000313" key="6">
    <source>
        <dbReference type="Proteomes" id="UP000233375"/>
    </source>
</evidence>
<keyword evidence="1" id="KW-0805">Transcription regulation</keyword>
<dbReference type="PRINTS" id="PR00598">
    <property type="entry name" value="HTHMARR"/>
</dbReference>
<dbReference type="PROSITE" id="PS50995">
    <property type="entry name" value="HTH_MARR_2"/>
    <property type="match status" value="1"/>
</dbReference>
<dbReference type="GO" id="GO:0003700">
    <property type="term" value="F:DNA-binding transcription factor activity"/>
    <property type="evidence" value="ECO:0007669"/>
    <property type="project" value="InterPro"/>
</dbReference>
<dbReference type="OrthoDB" id="2732348at2"/>
<accession>A0A2N0Z2P6</accession>
<keyword evidence="6" id="KW-1185">Reference proteome</keyword>
<dbReference type="Pfam" id="PF01047">
    <property type="entry name" value="MarR"/>
    <property type="match status" value="1"/>
</dbReference>
<evidence type="ECO:0000259" key="4">
    <source>
        <dbReference type="PROSITE" id="PS50995"/>
    </source>
</evidence>
<keyword evidence="3" id="KW-0804">Transcription</keyword>
<keyword evidence="2" id="KW-0238">DNA-binding</keyword>
<feature type="domain" description="HTH marR-type" evidence="4">
    <location>
        <begin position="35"/>
        <end position="169"/>
    </location>
</feature>
<dbReference type="InterPro" id="IPR036390">
    <property type="entry name" value="WH_DNA-bd_sf"/>
</dbReference>
<gene>
    <name evidence="5" type="ORF">CWS01_10490</name>
</gene>
<evidence type="ECO:0000256" key="1">
    <source>
        <dbReference type="ARBA" id="ARBA00023015"/>
    </source>
</evidence>
<dbReference type="Gene3D" id="1.10.10.10">
    <property type="entry name" value="Winged helix-like DNA-binding domain superfamily/Winged helix DNA-binding domain"/>
    <property type="match status" value="1"/>
</dbReference>
<name>A0A2N0Z2P6_9BACI</name>
<dbReference type="EMBL" id="PISE01000020">
    <property type="protein sequence ID" value="PKG23759.1"/>
    <property type="molecule type" value="Genomic_DNA"/>
</dbReference>
<evidence type="ECO:0000256" key="3">
    <source>
        <dbReference type="ARBA" id="ARBA00023163"/>
    </source>
</evidence>
<dbReference type="InterPro" id="IPR036388">
    <property type="entry name" value="WH-like_DNA-bd_sf"/>
</dbReference>
<organism evidence="5 6">
    <name type="scientific">Niallia nealsonii</name>
    <dbReference type="NCBI Taxonomy" id="115979"/>
    <lineage>
        <taxon>Bacteria</taxon>
        <taxon>Bacillati</taxon>
        <taxon>Bacillota</taxon>
        <taxon>Bacilli</taxon>
        <taxon>Bacillales</taxon>
        <taxon>Bacillaceae</taxon>
        <taxon>Niallia</taxon>
    </lineage>
</organism>
<dbReference type="InterPro" id="IPR000835">
    <property type="entry name" value="HTH_MarR-typ"/>
</dbReference>
<evidence type="ECO:0000256" key="2">
    <source>
        <dbReference type="ARBA" id="ARBA00023125"/>
    </source>
</evidence>
<proteinExistence type="predicted"/>
<dbReference type="Proteomes" id="UP000233375">
    <property type="component" value="Unassembled WGS sequence"/>
</dbReference>
<dbReference type="AlphaFoldDB" id="A0A2N0Z2P6"/>
<dbReference type="PANTHER" id="PTHR42756:SF1">
    <property type="entry name" value="TRANSCRIPTIONAL REPRESSOR OF EMRAB OPERON"/>
    <property type="match status" value="1"/>
</dbReference>
<dbReference type="SUPFAM" id="SSF46785">
    <property type="entry name" value="Winged helix' DNA-binding domain"/>
    <property type="match status" value="1"/>
</dbReference>
<comment type="caution">
    <text evidence="5">The sequence shown here is derived from an EMBL/GenBank/DDBJ whole genome shotgun (WGS) entry which is preliminary data.</text>
</comment>
<dbReference type="GO" id="GO:0003677">
    <property type="term" value="F:DNA binding"/>
    <property type="evidence" value="ECO:0007669"/>
    <property type="project" value="UniProtKB-KW"/>
</dbReference>
<reference evidence="5 6" key="1">
    <citation type="journal article" date="2003" name="Int. J. Syst. Evol. Microbiol.">
        <title>Bacillus nealsonii sp. nov., isolated from a spacecraft-assembly facility, whose spores are gamma-radiation resistant.</title>
        <authorList>
            <person name="Venkateswaran K."/>
            <person name="Kempf M."/>
            <person name="Chen F."/>
            <person name="Satomi M."/>
            <person name="Nicholson W."/>
            <person name="Kern R."/>
        </authorList>
    </citation>
    <scope>NUCLEOTIDE SEQUENCE [LARGE SCALE GENOMIC DNA]</scope>
    <source>
        <strain evidence="5 6">FO-92</strain>
    </source>
</reference>
<evidence type="ECO:0000313" key="5">
    <source>
        <dbReference type="EMBL" id="PKG23759.1"/>
    </source>
</evidence>
<sequence>MGKKIGSEDSLPPLGIEPYIELIHESASKEVIKQDAQTGLLMLWLSDFILDAVDVDLEPFGITESKLDLLLLLTLYGEKKKTPSSLAERLGISRASLTSMIDWLEKRKLVMRTHCANDRRKIHVHITEEGRSLVNKVLPTYWSFCASIVQDLEPAEKQVFEKVIKKLNAKMQGRLEVER</sequence>
<dbReference type="RefSeq" id="WP_101177150.1">
    <property type="nucleotide sequence ID" value="NZ_PISE01000020.1"/>
</dbReference>
<dbReference type="PANTHER" id="PTHR42756">
    <property type="entry name" value="TRANSCRIPTIONAL REGULATOR, MARR"/>
    <property type="match status" value="1"/>
</dbReference>